<dbReference type="SMART" id="SM00065">
    <property type="entry name" value="GAF"/>
    <property type="match status" value="1"/>
</dbReference>
<dbReference type="AlphaFoldDB" id="A0A4P9K7J0"/>
<dbReference type="InterPro" id="IPR003018">
    <property type="entry name" value="GAF"/>
</dbReference>
<comment type="catalytic activity">
    <reaction evidence="3">
        <text>2 GTP = 3',3'-c-di-GMP + 2 diphosphate</text>
        <dbReference type="Rhea" id="RHEA:24898"/>
        <dbReference type="ChEBI" id="CHEBI:33019"/>
        <dbReference type="ChEBI" id="CHEBI:37565"/>
        <dbReference type="ChEBI" id="CHEBI:58805"/>
        <dbReference type="EC" id="2.7.7.65"/>
    </reaction>
</comment>
<dbReference type="Gene3D" id="3.30.450.40">
    <property type="match status" value="1"/>
</dbReference>
<reference evidence="5 6" key="1">
    <citation type="submission" date="2019-05" db="EMBL/GenBank/DDBJ databases">
        <title>Thiomicrorhabdus sediminis sp. nov, a novel sulfur-oxidizing bacterium isolated from coastal sediment.</title>
        <authorList>
            <person name="Liu X."/>
        </authorList>
    </citation>
    <scope>NUCLEOTIDE SEQUENCE [LARGE SCALE GENOMIC DNA]</scope>
    <source>
        <strain evidence="5 6">G1</strain>
    </source>
</reference>
<sequence length="324" mass="36709">MDNPINLPPFENFAEASHEVLRFLYEEIGLGLWMMTRVANDDWVVLQAEAHKYQVSDGTVFHWQDSFCSQMVQGFGPQVANDVQQWQVYKNSEIANQIKIGAYIGVPIYLSNGELFGTLCAIDPEPQQKDIEKHLPIVQLCARLLATVLDNELLVIEQQRQVKALQDESTRDPLTGLLNRRGWQKRLEQEISRIKRYASPASLFVIDLDNLKQVNDREGHNKGDEYIKKAALAIQTIMREEDVVARIGGDEFAMLAIECSQKGAEAIGEKLSEAFAKADIEASIGVANHHYQDSLEKTFDNADQAMYQQKRAKQNSRNTKQLSD</sequence>
<dbReference type="SUPFAM" id="SSF55073">
    <property type="entry name" value="Nucleotide cyclase"/>
    <property type="match status" value="1"/>
</dbReference>
<dbReference type="Pfam" id="PF00990">
    <property type="entry name" value="GGDEF"/>
    <property type="match status" value="1"/>
</dbReference>
<feature type="domain" description="GGDEF" evidence="4">
    <location>
        <begin position="199"/>
        <end position="324"/>
    </location>
</feature>
<dbReference type="SUPFAM" id="SSF55781">
    <property type="entry name" value="GAF domain-like"/>
    <property type="match status" value="1"/>
</dbReference>
<evidence type="ECO:0000256" key="1">
    <source>
        <dbReference type="ARBA" id="ARBA00001946"/>
    </source>
</evidence>
<dbReference type="PANTHER" id="PTHR45138">
    <property type="entry name" value="REGULATORY COMPONENTS OF SENSORY TRANSDUCTION SYSTEM"/>
    <property type="match status" value="1"/>
</dbReference>
<name>A0A4P9K7J0_9GAMM</name>
<comment type="cofactor">
    <cofactor evidence="1">
        <name>Mg(2+)</name>
        <dbReference type="ChEBI" id="CHEBI:18420"/>
    </cofactor>
</comment>
<evidence type="ECO:0000259" key="4">
    <source>
        <dbReference type="PROSITE" id="PS50887"/>
    </source>
</evidence>
<dbReference type="SMART" id="SM00267">
    <property type="entry name" value="GGDEF"/>
    <property type="match status" value="1"/>
</dbReference>
<evidence type="ECO:0000313" key="6">
    <source>
        <dbReference type="Proteomes" id="UP000304864"/>
    </source>
</evidence>
<evidence type="ECO:0000313" key="5">
    <source>
        <dbReference type="EMBL" id="QCU91065.1"/>
    </source>
</evidence>
<organism evidence="5 6">
    <name type="scientific">Thiomicrorhabdus sediminis</name>
    <dbReference type="NCBI Taxonomy" id="2580412"/>
    <lineage>
        <taxon>Bacteria</taxon>
        <taxon>Pseudomonadati</taxon>
        <taxon>Pseudomonadota</taxon>
        <taxon>Gammaproteobacteria</taxon>
        <taxon>Thiotrichales</taxon>
        <taxon>Piscirickettsiaceae</taxon>
        <taxon>Thiomicrorhabdus</taxon>
    </lineage>
</organism>
<evidence type="ECO:0000256" key="3">
    <source>
        <dbReference type="ARBA" id="ARBA00034247"/>
    </source>
</evidence>
<dbReference type="OrthoDB" id="9812358at2"/>
<gene>
    <name evidence="5" type="ORF">FE785_10780</name>
</gene>
<dbReference type="EC" id="2.7.7.65" evidence="2"/>
<dbReference type="Gene3D" id="3.30.70.270">
    <property type="match status" value="1"/>
</dbReference>
<dbReference type="InterPro" id="IPR000160">
    <property type="entry name" value="GGDEF_dom"/>
</dbReference>
<accession>A0A4P9K7J0</accession>
<dbReference type="InterPro" id="IPR029787">
    <property type="entry name" value="Nucleotide_cyclase"/>
</dbReference>
<evidence type="ECO:0000256" key="2">
    <source>
        <dbReference type="ARBA" id="ARBA00012528"/>
    </source>
</evidence>
<dbReference type="InterPro" id="IPR043128">
    <property type="entry name" value="Rev_trsase/Diguanyl_cyclase"/>
</dbReference>
<dbReference type="FunFam" id="3.30.70.270:FF:000001">
    <property type="entry name" value="Diguanylate cyclase domain protein"/>
    <property type="match status" value="1"/>
</dbReference>
<proteinExistence type="predicted"/>
<protein>
    <recommendedName>
        <fullName evidence="2">diguanylate cyclase</fullName>
        <ecNumber evidence="2">2.7.7.65</ecNumber>
    </recommendedName>
</protein>
<keyword evidence="6" id="KW-1185">Reference proteome</keyword>
<dbReference type="KEGG" id="thig:FE785_10780"/>
<dbReference type="Proteomes" id="UP000304864">
    <property type="component" value="Chromosome"/>
</dbReference>
<dbReference type="GO" id="GO:0052621">
    <property type="term" value="F:diguanylate cyclase activity"/>
    <property type="evidence" value="ECO:0007669"/>
    <property type="project" value="UniProtKB-EC"/>
</dbReference>
<dbReference type="PROSITE" id="PS50887">
    <property type="entry name" value="GGDEF"/>
    <property type="match status" value="1"/>
</dbReference>
<dbReference type="RefSeq" id="WP_138565737.1">
    <property type="nucleotide sequence ID" value="NZ_CP040602.1"/>
</dbReference>
<dbReference type="Pfam" id="PF01590">
    <property type="entry name" value="GAF"/>
    <property type="match status" value="1"/>
</dbReference>
<dbReference type="InterPro" id="IPR029016">
    <property type="entry name" value="GAF-like_dom_sf"/>
</dbReference>
<dbReference type="EMBL" id="CP040602">
    <property type="protein sequence ID" value="QCU91065.1"/>
    <property type="molecule type" value="Genomic_DNA"/>
</dbReference>
<dbReference type="PANTHER" id="PTHR45138:SF9">
    <property type="entry name" value="DIGUANYLATE CYCLASE DGCM-RELATED"/>
    <property type="match status" value="1"/>
</dbReference>
<dbReference type="InterPro" id="IPR050469">
    <property type="entry name" value="Diguanylate_Cyclase"/>
</dbReference>
<dbReference type="NCBIfam" id="TIGR00254">
    <property type="entry name" value="GGDEF"/>
    <property type="match status" value="1"/>
</dbReference>
<dbReference type="CDD" id="cd01949">
    <property type="entry name" value="GGDEF"/>
    <property type="match status" value="1"/>
</dbReference>